<dbReference type="KEGG" id="lbc:LACBIDRAFT_325938"/>
<evidence type="ECO:0000313" key="1">
    <source>
        <dbReference type="EMBL" id="EDR09521.1"/>
    </source>
</evidence>
<dbReference type="InParanoid" id="B0D6R3"/>
<dbReference type="RefSeq" id="XP_001879870.1">
    <property type="nucleotide sequence ID" value="XM_001879835.1"/>
</dbReference>
<reference evidence="1 2" key="1">
    <citation type="journal article" date="2008" name="Nature">
        <title>The genome of Laccaria bicolor provides insights into mycorrhizal symbiosis.</title>
        <authorList>
            <person name="Martin F."/>
            <person name="Aerts A."/>
            <person name="Ahren D."/>
            <person name="Brun A."/>
            <person name="Danchin E.G.J."/>
            <person name="Duchaussoy F."/>
            <person name="Gibon J."/>
            <person name="Kohler A."/>
            <person name="Lindquist E."/>
            <person name="Pereda V."/>
            <person name="Salamov A."/>
            <person name="Shapiro H.J."/>
            <person name="Wuyts J."/>
            <person name="Blaudez D."/>
            <person name="Buee M."/>
            <person name="Brokstein P."/>
            <person name="Canbaeck B."/>
            <person name="Cohen D."/>
            <person name="Courty P.E."/>
            <person name="Coutinho P.M."/>
            <person name="Delaruelle C."/>
            <person name="Detter J.C."/>
            <person name="Deveau A."/>
            <person name="DiFazio S."/>
            <person name="Duplessis S."/>
            <person name="Fraissinet-Tachet L."/>
            <person name="Lucic E."/>
            <person name="Frey-Klett P."/>
            <person name="Fourrey C."/>
            <person name="Feussner I."/>
            <person name="Gay G."/>
            <person name="Grimwood J."/>
            <person name="Hoegger P.J."/>
            <person name="Jain P."/>
            <person name="Kilaru S."/>
            <person name="Labbe J."/>
            <person name="Lin Y.C."/>
            <person name="Legue V."/>
            <person name="Le Tacon F."/>
            <person name="Marmeisse R."/>
            <person name="Melayah D."/>
            <person name="Montanini B."/>
            <person name="Muratet M."/>
            <person name="Nehls U."/>
            <person name="Niculita-Hirzel H."/>
            <person name="Oudot-Le Secq M.P."/>
            <person name="Peter M."/>
            <person name="Quesneville H."/>
            <person name="Rajashekar B."/>
            <person name="Reich M."/>
            <person name="Rouhier N."/>
            <person name="Schmutz J."/>
            <person name="Yin T."/>
            <person name="Chalot M."/>
            <person name="Henrissat B."/>
            <person name="Kuees U."/>
            <person name="Lucas S."/>
            <person name="Van de Peer Y."/>
            <person name="Podila G.K."/>
            <person name="Polle A."/>
            <person name="Pukkila P.J."/>
            <person name="Richardson P.M."/>
            <person name="Rouze P."/>
            <person name="Sanders I.R."/>
            <person name="Stajich J.E."/>
            <person name="Tunlid A."/>
            <person name="Tuskan G."/>
            <person name="Grigoriev I.V."/>
        </authorList>
    </citation>
    <scope>NUCLEOTIDE SEQUENCE [LARGE SCALE GENOMIC DNA]</scope>
    <source>
        <strain evidence="2">S238N-H82 / ATCC MYA-4686</strain>
    </source>
</reference>
<name>B0D6R3_LACBS</name>
<proteinExistence type="predicted"/>
<dbReference type="InterPro" id="IPR032675">
    <property type="entry name" value="LRR_dom_sf"/>
</dbReference>
<dbReference type="HOGENOM" id="CLU_511917_0_0_1"/>
<accession>B0D6R3</accession>
<organism evidence="2">
    <name type="scientific">Laccaria bicolor (strain S238N-H82 / ATCC MYA-4686)</name>
    <name type="common">Bicoloured deceiver</name>
    <name type="synonym">Laccaria laccata var. bicolor</name>
    <dbReference type="NCBI Taxonomy" id="486041"/>
    <lineage>
        <taxon>Eukaryota</taxon>
        <taxon>Fungi</taxon>
        <taxon>Dikarya</taxon>
        <taxon>Basidiomycota</taxon>
        <taxon>Agaricomycotina</taxon>
        <taxon>Agaricomycetes</taxon>
        <taxon>Agaricomycetidae</taxon>
        <taxon>Agaricales</taxon>
        <taxon>Agaricineae</taxon>
        <taxon>Hydnangiaceae</taxon>
        <taxon>Laccaria</taxon>
    </lineage>
</organism>
<dbReference type="OrthoDB" id="2841072at2759"/>
<evidence type="ECO:0000313" key="2">
    <source>
        <dbReference type="Proteomes" id="UP000001194"/>
    </source>
</evidence>
<dbReference type="GeneID" id="6075257"/>
<sequence length="498" mass="56282">MHNCLMVQELLSEIFQHIFSDPYSGYRTEADRSNLYHDRTALGTLAGLARTCKTFHEPALNRLWRALPSLIPLVQCLPPDAWTISESTLSITRSIEASDFKRILFYSPRVRVIGQEYSTSLEYWDTETLRMDTQVLPVIWSRKPNPGPLLPHLLDFCLSSSDFVDAAIYPRLIVGPKLHSVRIEAHLEQTPWDNITAVLNEVVPQLTSFIIFAEDLDEGFKILEGSQKALKLFPSFHGLENLGISRIPLTPQALTLVTELPNLPMLEIAITDRALQIFTLSQASKDKGFLALSNLRVYSKSLTACQMLLEQVKSKSLYGLEVFRRGHHQWDLKSFFRFLCDRDLGQKMLLLGVSQSRPCMDVIRHEEVFHLRSDTFEPLASFGELVDVQIDPCSSIGLTDASLLKMAKSWPTLYRLSFYEATMDEEPKTTFFGFQSLIAHCPLLTYLTLRINAKTIPSFSQCGGDYPVGKTLQNVHMCTSPIVNAEAVAAHLTLLLKD</sequence>
<keyword evidence="2" id="KW-1185">Reference proteome</keyword>
<protein>
    <submittedName>
        <fullName evidence="1">Predicted protein</fullName>
    </submittedName>
</protein>
<dbReference type="Gene3D" id="3.80.10.10">
    <property type="entry name" value="Ribonuclease Inhibitor"/>
    <property type="match status" value="1"/>
</dbReference>
<dbReference type="Proteomes" id="UP000001194">
    <property type="component" value="Unassembled WGS sequence"/>
</dbReference>
<dbReference type="AlphaFoldDB" id="B0D6R3"/>
<gene>
    <name evidence="1" type="ORF">LACBIDRAFT_325938</name>
</gene>
<dbReference type="EMBL" id="DS547099">
    <property type="protein sequence ID" value="EDR09521.1"/>
    <property type="molecule type" value="Genomic_DNA"/>
</dbReference>